<sequence length="939" mass="106147">MFMPNSPSSSPPGYSASIPITTAANLPSFVSRAAPAPMKGIWRSAFTDRSPPGKAFIYSLSQDRGIMLLFKKEFDAQYLDLRSAAWDTQGLIFIPSTADSPWTSRTWRHTQSKSILIARCNAFDLIWEGRNYYCLGWLDLPDPIIAASTVRVEINLHGSSPSIHTTINGRYIHVYCANPISECRRLAEELKGHSHDGSGIHEENTCPLVGCFNDDEKHSHDSSDDSPQPVYRTCQGLHSDLIHPLQCPFEDSSTLLDDDESQKHGHDFGHDFDNYPHPHKRTQPTNPFRSSFSEGRQHPVLERVDLVKQIITRVVDDKFILYYIYSLDNGQIEAPPCSGKSTLIQDIAFAVTERSSAVAIHFAQHFSVTLRPIEGSSDMETLVNFLPTYTHYSPTITPGTREVLSNIRNSTGLAVFLRSEPTEDFEYWLFVDESQSTYLDKRFWNVLTASYDRKFFVVAAGSYGSHTGSTAHSPPTIIPKIRCMNLFPSPDNNQLCLAFTEQDFDNFAKMVAADVSKWRTMIMDYASPCGIDIFPKRRMHPGVVVELTMHFVTSLTNCAKHALSPPDETKVLSTFFRDCMTSAKSDTPFGLGRCVPHEPNHGFTALSIMYQSPGLDGKLEPVVVTNGPALWKSEGYSETLRAHQIHPQHLRSKYTDSTGKSTITSDVTTYLAISKYTKEDVIAVTPRQRFLNVAVERDSPPDAMPYALRERYNHLPISDFDQAAHDARRMGWLLQDPLAPNTLVLPTKWHRDYLKHLLKSPNSPEARNMTFDQFLCSTIRHFRASVLQQYSQDEKSMREAIWDSEFRHAAETVGDACFLTPQARTDSGDGTIDFVCTSRKWLIELMRNRDRVSDHLARFTPNGNYAKQWPNWDWRLVDFHFDKTPSGRAFTGQHCPNFRSVYLKCKMSIDVPEENTRYSVMEAAVSGSGMETETFNITG</sequence>
<dbReference type="Proteomes" id="UP000799118">
    <property type="component" value="Unassembled WGS sequence"/>
</dbReference>
<gene>
    <name evidence="2" type="ORF">BT96DRAFT_950382</name>
</gene>
<proteinExistence type="predicted"/>
<evidence type="ECO:0000313" key="3">
    <source>
        <dbReference type="Proteomes" id="UP000799118"/>
    </source>
</evidence>
<keyword evidence="3" id="KW-1185">Reference proteome</keyword>
<reference evidence="2" key="1">
    <citation type="journal article" date="2019" name="Environ. Microbiol.">
        <title>Fungal ecological strategies reflected in gene transcription - a case study of two litter decomposers.</title>
        <authorList>
            <person name="Barbi F."/>
            <person name="Kohler A."/>
            <person name="Barry K."/>
            <person name="Baskaran P."/>
            <person name="Daum C."/>
            <person name="Fauchery L."/>
            <person name="Ihrmark K."/>
            <person name="Kuo A."/>
            <person name="LaButti K."/>
            <person name="Lipzen A."/>
            <person name="Morin E."/>
            <person name="Grigoriev I.V."/>
            <person name="Henrissat B."/>
            <person name="Lindahl B."/>
            <person name="Martin F."/>
        </authorList>
    </citation>
    <scope>NUCLEOTIDE SEQUENCE</scope>
    <source>
        <strain evidence="2">JB14</strain>
    </source>
</reference>
<dbReference type="EMBL" id="ML770096">
    <property type="protein sequence ID" value="KAE9384685.1"/>
    <property type="molecule type" value="Genomic_DNA"/>
</dbReference>
<accession>A0A6A4GHC7</accession>
<protein>
    <submittedName>
        <fullName evidence="2">Uncharacterized protein</fullName>
    </submittedName>
</protein>
<feature type="region of interest" description="Disordered" evidence="1">
    <location>
        <begin position="253"/>
        <end position="293"/>
    </location>
</feature>
<feature type="compositionally biased region" description="Basic and acidic residues" evidence="1">
    <location>
        <begin position="261"/>
        <end position="276"/>
    </location>
</feature>
<feature type="compositionally biased region" description="Polar residues" evidence="1">
    <location>
        <begin position="283"/>
        <end position="293"/>
    </location>
</feature>
<dbReference type="AlphaFoldDB" id="A0A6A4GHC7"/>
<name>A0A6A4GHC7_9AGAR</name>
<organism evidence="2 3">
    <name type="scientific">Gymnopus androsaceus JB14</name>
    <dbReference type="NCBI Taxonomy" id="1447944"/>
    <lineage>
        <taxon>Eukaryota</taxon>
        <taxon>Fungi</taxon>
        <taxon>Dikarya</taxon>
        <taxon>Basidiomycota</taxon>
        <taxon>Agaricomycotina</taxon>
        <taxon>Agaricomycetes</taxon>
        <taxon>Agaricomycetidae</taxon>
        <taxon>Agaricales</taxon>
        <taxon>Marasmiineae</taxon>
        <taxon>Omphalotaceae</taxon>
        <taxon>Gymnopus</taxon>
    </lineage>
</organism>
<evidence type="ECO:0000313" key="2">
    <source>
        <dbReference type="EMBL" id="KAE9384685.1"/>
    </source>
</evidence>
<dbReference type="OrthoDB" id="5424500at2759"/>
<evidence type="ECO:0000256" key="1">
    <source>
        <dbReference type="SAM" id="MobiDB-lite"/>
    </source>
</evidence>